<protein>
    <submittedName>
        <fullName evidence="1">6914_t:CDS:1</fullName>
    </submittedName>
</protein>
<evidence type="ECO:0000313" key="2">
    <source>
        <dbReference type="Proteomes" id="UP000789860"/>
    </source>
</evidence>
<feature type="non-terminal residue" evidence="1">
    <location>
        <position position="1"/>
    </location>
</feature>
<organism evidence="1 2">
    <name type="scientific">Scutellospora calospora</name>
    <dbReference type="NCBI Taxonomy" id="85575"/>
    <lineage>
        <taxon>Eukaryota</taxon>
        <taxon>Fungi</taxon>
        <taxon>Fungi incertae sedis</taxon>
        <taxon>Mucoromycota</taxon>
        <taxon>Glomeromycotina</taxon>
        <taxon>Glomeromycetes</taxon>
        <taxon>Diversisporales</taxon>
        <taxon>Gigasporaceae</taxon>
        <taxon>Scutellospora</taxon>
    </lineage>
</organism>
<dbReference type="EMBL" id="CAJVPM010020839">
    <property type="protein sequence ID" value="CAG8637010.1"/>
    <property type="molecule type" value="Genomic_DNA"/>
</dbReference>
<sequence>IKAELLKRPAVFGFKVKNNNLVNKSKPKSKKSYKPKKLGVNRIDYKKKKRETSEEK</sequence>
<gene>
    <name evidence="1" type="ORF">SCALOS_LOCUS8177</name>
</gene>
<keyword evidence="2" id="KW-1185">Reference proteome</keyword>
<accession>A0ACA9N928</accession>
<evidence type="ECO:0000313" key="1">
    <source>
        <dbReference type="EMBL" id="CAG8637010.1"/>
    </source>
</evidence>
<reference evidence="1" key="1">
    <citation type="submission" date="2021-06" db="EMBL/GenBank/DDBJ databases">
        <authorList>
            <person name="Kallberg Y."/>
            <person name="Tangrot J."/>
            <person name="Rosling A."/>
        </authorList>
    </citation>
    <scope>NUCLEOTIDE SEQUENCE</scope>
    <source>
        <strain evidence="1">AU212A</strain>
    </source>
</reference>
<comment type="caution">
    <text evidence="1">The sequence shown here is derived from an EMBL/GenBank/DDBJ whole genome shotgun (WGS) entry which is preliminary data.</text>
</comment>
<dbReference type="Proteomes" id="UP000789860">
    <property type="component" value="Unassembled WGS sequence"/>
</dbReference>
<proteinExistence type="predicted"/>
<name>A0ACA9N928_9GLOM</name>